<dbReference type="InterPro" id="IPR001646">
    <property type="entry name" value="5peptide_repeat"/>
</dbReference>
<organism evidence="1">
    <name type="scientific">hydrothermal vent metagenome</name>
    <dbReference type="NCBI Taxonomy" id="652676"/>
    <lineage>
        <taxon>unclassified sequences</taxon>
        <taxon>metagenomes</taxon>
        <taxon>ecological metagenomes</taxon>
    </lineage>
</organism>
<dbReference type="AlphaFoldDB" id="A0A3B0UZU0"/>
<dbReference type="SUPFAM" id="SSF141571">
    <property type="entry name" value="Pentapeptide repeat-like"/>
    <property type="match status" value="1"/>
</dbReference>
<name>A0A3B0UZU0_9ZZZZ</name>
<reference evidence="1" key="1">
    <citation type="submission" date="2018-06" db="EMBL/GenBank/DDBJ databases">
        <authorList>
            <person name="Zhirakovskaya E."/>
        </authorList>
    </citation>
    <scope>NUCLEOTIDE SEQUENCE</scope>
</reference>
<accession>A0A3B0UZU0</accession>
<proteinExistence type="predicted"/>
<protein>
    <submittedName>
        <fullName evidence="1">Uncharacterized protein</fullName>
    </submittedName>
</protein>
<gene>
    <name evidence="1" type="ORF">MNBD_CHLOROFLEXI01-3569</name>
</gene>
<evidence type="ECO:0000313" key="1">
    <source>
        <dbReference type="EMBL" id="VAW31057.1"/>
    </source>
</evidence>
<dbReference type="Pfam" id="PF00805">
    <property type="entry name" value="Pentapeptide"/>
    <property type="match status" value="1"/>
</dbReference>
<sequence>MGGLAGCCSLLRCQAFGYIQNYGNRPVGGIVLQSYVEFTWEMVSIAFTILIIDRLYHQQDVRREKAQLIRQLRSSDAHEASEQLGTKGWLADGTLRRANLQKMRLKQVNWHQVNLQNCRLNHVNFQVHVSFLRHPP</sequence>
<dbReference type="EMBL" id="UOEU01000147">
    <property type="protein sequence ID" value="VAW31057.1"/>
    <property type="molecule type" value="Genomic_DNA"/>
</dbReference>
<dbReference type="Gene3D" id="2.160.20.80">
    <property type="entry name" value="E3 ubiquitin-protein ligase SopA"/>
    <property type="match status" value="1"/>
</dbReference>